<dbReference type="Proteomes" id="UP000439123">
    <property type="component" value="Unassembled WGS sequence"/>
</dbReference>
<gene>
    <name evidence="1" type="ORF">AERO8C_90063</name>
</gene>
<protein>
    <submittedName>
        <fullName evidence="1">Uncharacterized protein</fullName>
    </submittedName>
</protein>
<evidence type="ECO:0000313" key="1">
    <source>
        <dbReference type="EMBL" id="VXA89359.1"/>
    </source>
</evidence>
<name>A0A653LCJ7_AERVE</name>
<sequence length="58" mass="6376">MTNEQREQVITLRRSHSLSEVASLASRLLSGCRTVSKLIAKVIATPMNRGKLIAKVIV</sequence>
<organism evidence="1 2">
    <name type="scientific">Aeromonas veronii</name>
    <dbReference type="NCBI Taxonomy" id="654"/>
    <lineage>
        <taxon>Bacteria</taxon>
        <taxon>Pseudomonadati</taxon>
        <taxon>Pseudomonadota</taxon>
        <taxon>Gammaproteobacteria</taxon>
        <taxon>Aeromonadales</taxon>
        <taxon>Aeromonadaceae</taxon>
        <taxon>Aeromonas</taxon>
    </lineage>
</organism>
<accession>A0A653LCJ7</accession>
<evidence type="ECO:0000313" key="2">
    <source>
        <dbReference type="Proteomes" id="UP000439123"/>
    </source>
</evidence>
<reference evidence="1 2" key="1">
    <citation type="submission" date="2019-10" db="EMBL/GenBank/DDBJ databases">
        <authorList>
            <person name="Karimi E."/>
        </authorList>
    </citation>
    <scope>NUCLEOTIDE SEQUENCE [LARGE SCALE GENOMIC DNA]</scope>
    <source>
        <strain evidence="1">Aeromonas sp. 8C</strain>
    </source>
</reference>
<proteinExistence type="predicted"/>
<dbReference type="EMBL" id="CABWLC010000022">
    <property type="protein sequence ID" value="VXA89359.1"/>
    <property type="molecule type" value="Genomic_DNA"/>
</dbReference>
<dbReference type="AlphaFoldDB" id="A0A653LCJ7"/>
<dbReference type="RefSeq" id="WP_421278412.1">
    <property type="nucleotide sequence ID" value="NZ_JAAKPH010000021.1"/>
</dbReference>